<dbReference type="InterPro" id="IPR051364">
    <property type="entry name" value="Cytokinesis/Rho-signaling"/>
</dbReference>
<proteinExistence type="predicted"/>
<evidence type="ECO:0000256" key="1">
    <source>
        <dbReference type="SAM" id="MobiDB-lite"/>
    </source>
</evidence>
<dbReference type="Gene3D" id="2.30.29.30">
    <property type="entry name" value="Pleckstrin-homology domain (PH domain)/Phosphotyrosine-binding domain (PTB)"/>
    <property type="match status" value="1"/>
</dbReference>
<gene>
    <name evidence="3" type="ORF">PHAECO_LOCUS164</name>
</gene>
<feature type="region of interest" description="Disordered" evidence="1">
    <location>
        <begin position="267"/>
        <end position="347"/>
    </location>
</feature>
<dbReference type="SUPFAM" id="SSF50729">
    <property type="entry name" value="PH domain-like"/>
    <property type="match status" value="1"/>
</dbReference>
<evidence type="ECO:0000313" key="3">
    <source>
        <dbReference type="EMBL" id="CAH1116729.1"/>
    </source>
</evidence>
<sequence length="824" mass="93965">MLYFLEPSVRMSELPDKTLFSSNESIESKTKPCDVSESSIDTPVGSKNNDIEIKIKLDFTNSKKKGNVIPNEGTNVIKSTSQREEKPYFDDTLNSVIGISANENISFKNENNEASSRNNSPNKLLENVGQISTMNSDSLNISKFKPIIQQNIEEVDETNYSYKTCENGQVRSNETTILTPGNTTNIFHSTMLSSFQYLNQQEKLKSSMGDYDEKISALIHLLIMEKYNSILKDFRERSMKRQKYCTSEKSEDEKFQQFLNTQWENKETENTQSENDDLGFNSSGQNSPEPNLINCFAPKNDIGNISRDNHEGESSGQNSPELNFNSSEMRPENGRSLDSGLNDTKDSLESLCTYPKAENKQDSTVDYNEDQFLSMALGKEIGCSSPESQNEFSNYYSTPAEFRTYGTEKSIGSSNISTLVSSNEHRKSDDIYSYYSAVIKREKRSPRPKNISISKPIFNSVSTNDYESLDNWKMSSKEEMLMQENGIQQEIIHQVSKALTVCRTTPEIFDRETLIEAEKILLVASYKKDIITEQLNKTLIGDKSKDCATATIRMSNMKFSYGNRIHHNNRHKHYFLCILHCGSKIVNSKMVMMRGKEIVFEECFQFDNISPEFEITVNIFALTVKKMSKKAKENKSCFGRKNKPSTFESMQSSFVLWGKSTLKPTDVSRETPTSLKLSNMPVGAEISSCFAADIQLSLKVLVSEKGFLTIGTDYKGCPVWNRKWCVLDGSRIKYWNYPSQENVMEPQGQLDLLQCTTNQLKHVDREVCPRPKTLALKIEEDGSTVKELFLSADSQTELEQWQKQLNLVLEYLRKWKNINCYLEN</sequence>
<feature type="region of interest" description="Disordered" evidence="1">
    <location>
        <begin position="23"/>
        <end position="42"/>
    </location>
</feature>
<dbReference type="EMBL" id="OU896707">
    <property type="protein sequence ID" value="CAH1116729.1"/>
    <property type="molecule type" value="Genomic_DNA"/>
</dbReference>
<evidence type="ECO:0000259" key="2">
    <source>
        <dbReference type="PROSITE" id="PS50003"/>
    </source>
</evidence>
<dbReference type="InterPro" id="IPR001849">
    <property type="entry name" value="PH_domain"/>
</dbReference>
<dbReference type="InterPro" id="IPR011993">
    <property type="entry name" value="PH-like_dom_sf"/>
</dbReference>
<dbReference type="InterPro" id="IPR037840">
    <property type="entry name" value="PH_Anillin"/>
</dbReference>
<feature type="domain" description="PH" evidence="2">
    <location>
        <begin position="701"/>
        <end position="810"/>
    </location>
</feature>
<dbReference type="GO" id="GO:0031106">
    <property type="term" value="P:septin ring organization"/>
    <property type="evidence" value="ECO:0007669"/>
    <property type="project" value="TreeGrafter"/>
</dbReference>
<dbReference type="Pfam" id="PF00169">
    <property type="entry name" value="PH"/>
    <property type="match status" value="1"/>
</dbReference>
<name>A0A9P0DH89_PHACE</name>
<dbReference type="PANTHER" id="PTHR21538">
    <property type="entry name" value="ANILLIN/RHOTEKIN RTKN"/>
    <property type="match status" value="1"/>
</dbReference>
<dbReference type="GO" id="GO:0005826">
    <property type="term" value="C:actomyosin contractile ring"/>
    <property type="evidence" value="ECO:0007669"/>
    <property type="project" value="TreeGrafter"/>
</dbReference>
<keyword evidence="4" id="KW-1185">Reference proteome</keyword>
<reference evidence="3" key="1">
    <citation type="submission" date="2022-01" db="EMBL/GenBank/DDBJ databases">
        <authorList>
            <person name="King R."/>
        </authorList>
    </citation>
    <scope>NUCLEOTIDE SEQUENCE</scope>
</reference>
<dbReference type="SMART" id="SM00233">
    <property type="entry name" value="PH"/>
    <property type="match status" value="1"/>
</dbReference>
<reference evidence="3" key="2">
    <citation type="submission" date="2022-10" db="EMBL/GenBank/DDBJ databases">
        <authorList>
            <consortium name="ENA_rothamsted_submissions"/>
            <consortium name="culmorum"/>
            <person name="King R."/>
        </authorList>
    </citation>
    <scope>NUCLEOTIDE SEQUENCE</scope>
</reference>
<dbReference type="GO" id="GO:0000915">
    <property type="term" value="P:actomyosin contractile ring assembly"/>
    <property type="evidence" value="ECO:0007669"/>
    <property type="project" value="TreeGrafter"/>
</dbReference>
<organism evidence="3 4">
    <name type="scientific">Phaedon cochleariae</name>
    <name type="common">Mustard beetle</name>
    <dbReference type="NCBI Taxonomy" id="80249"/>
    <lineage>
        <taxon>Eukaryota</taxon>
        <taxon>Metazoa</taxon>
        <taxon>Ecdysozoa</taxon>
        <taxon>Arthropoda</taxon>
        <taxon>Hexapoda</taxon>
        <taxon>Insecta</taxon>
        <taxon>Pterygota</taxon>
        <taxon>Neoptera</taxon>
        <taxon>Endopterygota</taxon>
        <taxon>Coleoptera</taxon>
        <taxon>Polyphaga</taxon>
        <taxon>Cucujiformia</taxon>
        <taxon>Chrysomeloidea</taxon>
        <taxon>Chrysomelidae</taxon>
        <taxon>Chrysomelinae</taxon>
        <taxon>Chrysomelini</taxon>
        <taxon>Phaedon</taxon>
    </lineage>
</organism>
<evidence type="ECO:0000313" key="4">
    <source>
        <dbReference type="Proteomes" id="UP001153737"/>
    </source>
</evidence>
<protein>
    <recommendedName>
        <fullName evidence="2">PH domain-containing protein</fullName>
    </recommendedName>
</protein>
<dbReference type="Proteomes" id="UP001153737">
    <property type="component" value="Chromosome 1"/>
</dbReference>
<dbReference type="Pfam" id="PF08174">
    <property type="entry name" value="Anillin"/>
    <property type="match status" value="1"/>
</dbReference>
<dbReference type="PROSITE" id="PS50003">
    <property type="entry name" value="PH_DOMAIN"/>
    <property type="match status" value="1"/>
</dbReference>
<accession>A0A9P0DH89</accession>
<feature type="compositionally biased region" description="Polar residues" evidence="1">
    <location>
        <begin position="280"/>
        <end position="289"/>
    </location>
</feature>
<dbReference type="InterPro" id="IPR012966">
    <property type="entry name" value="AHD"/>
</dbReference>
<dbReference type="AlphaFoldDB" id="A0A9P0DH89"/>
<feature type="compositionally biased region" description="Polar residues" evidence="1">
    <location>
        <begin position="314"/>
        <end position="328"/>
    </location>
</feature>
<dbReference type="OrthoDB" id="5915976at2759"/>
<dbReference type="GO" id="GO:0000281">
    <property type="term" value="P:mitotic cytokinesis"/>
    <property type="evidence" value="ECO:0007669"/>
    <property type="project" value="TreeGrafter"/>
</dbReference>
<dbReference type="CDD" id="cd01263">
    <property type="entry name" value="PH_anillin"/>
    <property type="match status" value="1"/>
</dbReference>
<dbReference type="PANTHER" id="PTHR21538:SF24">
    <property type="entry name" value="PH DOMAIN-CONTAINING PROTEIN"/>
    <property type="match status" value="1"/>
</dbReference>